<protein>
    <recommendedName>
        <fullName evidence="2">26S proteasome complex subunit dss-1</fullName>
    </recommendedName>
</protein>
<dbReference type="CDD" id="cd13768">
    <property type="entry name" value="DSS1_Sem1"/>
    <property type="match status" value="1"/>
</dbReference>
<accession>A0A0V1FKJ3</accession>
<feature type="compositionally biased region" description="Acidic residues" evidence="3">
    <location>
        <begin position="57"/>
        <end position="74"/>
    </location>
</feature>
<dbReference type="GO" id="GO:0006406">
    <property type="term" value="P:mRNA export from nucleus"/>
    <property type="evidence" value="ECO:0007669"/>
    <property type="project" value="UniProtKB-UniRule"/>
</dbReference>
<dbReference type="GO" id="GO:0043248">
    <property type="term" value="P:proteasome assembly"/>
    <property type="evidence" value="ECO:0007669"/>
    <property type="project" value="UniProtKB-UniRule"/>
</dbReference>
<dbReference type="GO" id="GO:0008541">
    <property type="term" value="C:proteasome regulatory particle, lid subcomplex"/>
    <property type="evidence" value="ECO:0007669"/>
    <property type="project" value="UniProtKB-UniRule"/>
</dbReference>
<evidence type="ECO:0000256" key="2">
    <source>
        <dbReference type="RuleBase" id="RU369057"/>
    </source>
</evidence>
<dbReference type="OrthoDB" id="10526668at2759"/>
<reference evidence="4 5" key="1">
    <citation type="submission" date="2015-01" db="EMBL/GenBank/DDBJ databases">
        <title>Evolution of Trichinella species and genotypes.</title>
        <authorList>
            <person name="Korhonen P.K."/>
            <person name="Edoardo P."/>
            <person name="Giuseppe L.R."/>
            <person name="Gasser R.B."/>
        </authorList>
    </citation>
    <scope>NUCLEOTIDE SEQUENCE [LARGE SCALE GENOMIC DNA]</scope>
    <source>
        <strain evidence="4">ISS470</strain>
    </source>
</reference>
<dbReference type="SMART" id="SM01385">
    <property type="entry name" value="DSS1_SEM1"/>
    <property type="match status" value="1"/>
</dbReference>
<evidence type="ECO:0000256" key="3">
    <source>
        <dbReference type="SAM" id="MobiDB-lite"/>
    </source>
</evidence>
<comment type="function">
    <text evidence="2">Component of the 26S proteasome, a multiprotein complex involved in the ATP-dependent degradation of ubiquitinated proteins.</text>
</comment>
<feature type="region of interest" description="Disordered" evidence="3">
    <location>
        <begin position="31"/>
        <end position="124"/>
    </location>
</feature>
<gene>
    <name evidence="4" type="ORF">T4D_3345</name>
</gene>
<evidence type="ECO:0000313" key="4">
    <source>
        <dbReference type="EMBL" id="KRY86498.1"/>
    </source>
</evidence>
<keyword evidence="5" id="KW-1185">Reference proteome</keyword>
<comment type="subcellular location">
    <subcellularLocation>
        <location evidence="2">Nucleus</location>
    </subcellularLocation>
</comment>
<keyword evidence="2" id="KW-0647">Proteasome</keyword>
<evidence type="ECO:0000313" key="5">
    <source>
        <dbReference type="Proteomes" id="UP000054995"/>
    </source>
</evidence>
<keyword evidence="2" id="KW-0539">Nucleus</keyword>
<feature type="compositionally biased region" description="Basic and acidic residues" evidence="3">
    <location>
        <begin position="100"/>
        <end position="118"/>
    </location>
</feature>
<comment type="caution">
    <text evidence="4">The sequence shown here is derived from an EMBL/GenBank/DDBJ whole genome shotgun (WGS) entry which is preliminary data.</text>
</comment>
<dbReference type="Pfam" id="PF05160">
    <property type="entry name" value="DSS1_SEM1"/>
    <property type="match status" value="1"/>
</dbReference>
<sequence length="124" mass="14610">MICIFTLVFQNSDSYTSLCLRVFIMNNSEKVSNKEALPKEEKKANQTNKEDDPYSWFEDDEFEEFSDGECSDGELPEKSEDNTEDLWEDNWDDDNVEEDFSVRLHRERAKNAAEKTDTEEPMME</sequence>
<dbReference type="InterPro" id="IPR007834">
    <property type="entry name" value="DSS1_SEM1"/>
</dbReference>
<dbReference type="Proteomes" id="UP000054995">
    <property type="component" value="Unassembled WGS sequence"/>
</dbReference>
<dbReference type="AlphaFoldDB" id="A0A0V1FKJ3"/>
<feature type="compositionally biased region" description="Acidic residues" evidence="3">
    <location>
        <begin position="82"/>
        <end position="99"/>
    </location>
</feature>
<dbReference type="GO" id="GO:0005634">
    <property type="term" value="C:nucleus"/>
    <property type="evidence" value="ECO:0007669"/>
    <property type="project" value="UniProtKB-SubCell"/>
</dbReference>
<organism evidence="4 5">
    <name type="scientific">Trichinella pseudospiralis</name>
    <name type="common">Parasitic roundworm</name>
    <dbReference type="NCBI Taxonomy" id="6337"/>
    <lineage>
        <taxon>Eukaryota</taxon>
        <taxon>Metazoa</taxon>
        <taxon>Ecdysozoa</taxon>
        <taxon>Nematoda</taxon>
        <taxon>Enoplea</taxon>
        <taxon>Dorylaimia</taxon>
        <taxon>Trichinellida</taxon>
        <taxon>Trichinellidae</taxon>
        <taxon>Trichinella</taxon>
    </lineage>
</organism>
<dbReference type="EMBL" id="JYDT01000070">
    <property type="protein sequence ID" value="KRY86498.1"/>
    <property type="molecule type" value="Genomic_DNA"/>
</dbReference>
<evidence type="ECO:0000256" key="1">
    <source>
        <dbReference type="ARBA" id="ARBA00034491"/>
    </source>
</evidence>
<feature type="compositionally biased region" description="Basic and acidic residues" evidence="3">
    <location>
        <begin position="31"/>
        <end position="52"/>
    </location>
</feature>
<proteinExistence type="inferred from homology"/>
<name>A0A0V1FKJ3_TRIPS</name>
<comment type="similarity">
    <text evidence="1 2">Belongs to the DSS1/SEM1 family.</text>
</comment>